<name>A0A919C951_9ACTN</name>
<dbReference type="AlphaFoldDB" id="A0A919C951"/>
<gene>
    <name evidence="1" type="ORF">GCM10010334_21180</name>
</gene>
<dbReference type="RefSeq" id="WP_189823247.1">
    <property type="nucleotide sequence ID" value="NZ_BMVC01000003.1"/>
</dbReference>
<reference evidence="1" key="2">
    <citation type="submission" date="2020-09" db="EMBL/GenBank/DDBJ databases">
        <authorList>
            <person name="Sun Q."/>
            <person name="Ohkuma M."/>
        </authorList>
    </citation>
    <scope>NUCLEOTIDE SEQUENCE</scope>
    <source>
        <strain evidence="1">JCM 4637</strain>
    </source>
</reference>
<evidence type="ECO:0000313" key="1">
    <source>
        <dbReference type="EMBL" id="GHC88460.1"/>
    </source>
</evidence>
<reference evidence="1" key="1">
    <citation type="journal article" date="2014" name="Int. J. Syst. Evol. Microbiol.">
        <title>Complete genome sequence of Corynebacterium casei LMG S-19264T (=DSM 44701T), isolated from a smear-ripened cheese.</title>
        <authorList>
            <consortium name="US DOE Joint Genome Institute (JGI-PGF)"/>
            <person name="Walter F."/>
            <person name="Albersmeier A."/>
            <person name="Kalinowski J."/>
            <person name="Ruckert C."/>
        </authorList>
    </citation>
    <scope>NUCLEOTIDE SEQUENCE</scope>
    <source>
        <strain evidence="1">JCM 4637</strain>
    </source>
</reference>
<dbReference type="EMBL" id="BMVC01000003">
    <property type="protein sequence ID" value="GHC88460.1"/>
    <property type="molecule type" value="Genomic_DNA"/>
</dbReference>
<organism evidence="1 2">
    <name type="scientific">Streptomyces finlayi</name>
    <dbReference type="NCBI Taxonomy" id="67296"/>
    <lineage>
        <taxon>Bacteria</taxon>
        <taxon>Bacillati</taxon>
        <taxon>Actinomycetota</taxon>
        <taxon>Actinomycetes</taxon>
        <taxon>Kitasatosporales</taxon>
        <taxon>Streptomycetaceae</taxon>
        <taxon>Streptomyces</taxon>
    </lineage>
</organism>
<sequence>MITGDAMPATGPGGRVARWALMVEKPVVNGHSEPVPLELLGTFDGTYEDALNHLRGLVLEYRPRMPMRAKRVRRYRTSDGWLLVGEGGFGQSYPYRFAVHELEWDSGPL</sequence>
<accession>A0A919C951</accession>
<comment type="caution">
    <text evidence="1">The sequence shown here is derived from an EMBL/GenBank/DDBJ whole genome shotgun (WGS) entry which is preliminary data.</text>
</comment>
<protein>
    <submittedName>
        <fullName evidence="1">Uncharacterized protein</fullName>
    </submittedName>
</protein>
<evidence type="ECO:0000313" key="2">
    <source>
        <dbReference type="Proteomes" id="UP000638353"/>
    </source>
</evidence>
<proteinExistence type="predicted"/>
<dbReference type="Proteomes" id="UP000638353">
    <property type="component" value="Unassembled WGS sequence"/>
</dbReference>